<dbReference type="Proteomes" id="UP000183174">
    <property type="component" value="Unassembled WGS sequence"/>
</dbReference>
<reference evidence="2 3" key="1">
    <citation type="submission" date="2016-08" db="EMBL/GenBank/DDBJ databases">
        <authorList>
            <person name="Seilhamer J.J."/>
        </authorList>
    </citation>
    <scope>NUCLEOTIDE SEQUENCE [LARGE SCALE GENOMIC DNA]</scope>
    <source>
        <strain evidence="2 3">CCBAU 10071</strain>
    </source>
</reference>
<organism evidence="2 3">
    <name type="scientific">Bradyrhizobium yuanmingense</name>
    <dbReference type="NCBI Taxonomy" id="108015"/>
    <lineage>
        <taxon>Bacteria</taxon>
        <taxon>Pseudomonadati</taxon>
        <taxon>Pseudomonadota</taxon>
        <taxon>Alphaproteobacteria</taxon>
        <taxon>Hyphomicrobiales</taxon>
        <taxon>Nitrobacteraceae</taxon>
        <taxon>Bradyrhizobium</taxon>
    </lineage>
</organism>
<gene>
    <name evidence="2" type="ORF">GA0061099_10662</name>
</gene>
<evidence type="ECO:0000313" key="2">
    <source>
        <dbReference type="EMBL" id="SCB53470.1"/>
    </source>
</evidence>
<dbReference type="Pfam" id="PF21834">
    <property type="entry name" value="DUF6894"/>
    <property type="match status" value="1"/>
</dbReference>
<proteinExistence type="predicted"/>
<sequence>MPRYHFHILDGKAGLDHHGTELADLYAAKEEAVKLAGEVLRESKPGDIWEIKSWKLLVNGYPSPEAGRTYFTLALSAADDVST</sequence>
<evidence type="ECO:0000259" key="1">
    <source>
        <dbReference type="Pfam" id="PF21834"/>
    </source>
</evidence>
<dbReference type="EMBL" id="FMAE01000066">
    <property type="protein sequence ID" value="SCB53470.1"/>
    <property type="molecule type" value="Genomic_DNA"/>
</dbReference>
<dbReference type="AlphaFoldDB" id="A0A1C3XMI9"/>
<evidence type="ECO:0000313" key="3">
    <source>
        <dbReference type="Proteomes" id="UP000183174"/>
    </source>
</evidence>
<protein>
    <recommendedName>
        <fullName evidence="1">DUF6894 domain-containing protein</fullName>
    </recommendedName>
</protein>
<name>A0A1C3XMI9_9BRAD</name>
<dbReference type="RefSeq" id="WP_036032520.1">
    <property type="nucleotide sequence ID" value="NZ_FMAE01000066.1"/>
</dbReference>
<accession>A0A1C3XMI9</accession>
<dbReference type="InterPro" id="IPR054189">
    <property type="entry name" value="DUF6894"/>
</dbReference>
<feature type="domain" description="DUF6894" evidence="1">
    <location>
        <begin position="3"/>
        <end position="55"/>
    </location>
</feature>